<evidence type="ECO:0000256" key="5">
    <source>
        <dbReference type="ARBA" id="ARBA00022970"/>
    </source>
</evidence>
<accession>A0A366FH47</accession>
<dbReference type="GO" id="GO:0005886">
    <property type="term" value="C:plasma membrane"/>
    <property type="evidence" value="ECO:0007669"/>
    <property type="project" value="UniProtKB-SubCell"/>
</dbReference>
<gene>
    <name evidence="10" type="ORF">DFR50_11025</name>
</gene>
<feature type="transmembrane region" description="Helical" evidence="9">
    <location>
        <begin position="102"/>
        <end position="123"/>
    </location>
</feature>
<comment type="caution">
    <text evidence="10">The sequence shown here is derived from an EMBL/GenBank/DDBJ whole genome shotgun (WGS) entry which is preliminary data.</text>
</comment>
<proteinExistence type="inferred from homology"/>
<dbReference type="OrthoDB" id="9797267at2"/>
<evidence type="ECO:0000256" key="9">
    <source>
        <dbReference type="SAM" id="Phobius"/>
    </source>
</evidence>
<feature type="transmembrane region" description="Helical" evidence="9">
    <location>
        <begin position="273"/>
        <end position="289"/>
    </location>
</feature>
<comment type="similarity">
    <text evidence="8">Belongs to the binding-protein-dependent transport system permease family. LivHM subfamily.</text>
</comment>
<dbReference type="RefSeq" id="WP_113889150.1">
    <property type="nucleotide sequence ID" value="NZ_QNRK01000010.1"/>
</dbReference>
<evidence type="ECO:0000256" key="8">
    <source>
        <dbReference type="ARBA" id="ARBA00037998"/>
    </source>
</evidence>
<dbReference type="EMBL" id="QNRK01000010">
    <property type="protein sequence ID" value="RBP14002.1"/>
    <property type="molecule type" value="Genomic_DNA"/>
</dbReference>
<dbReference type="InterPro" id="IPR052157">
    <property type="entry name" value="BCAA_transport_permease"/>
</dbReference>
<feature type="transmembrane region" description="Helical" evidence="9">
    <location>
        <begin position="12"/>
        <end position="35"/>
    </location>
</feature>
<dbReference type="GO" id="GO:0022857">
    <property type="term" value="F:transmembrane transporter activity"/>
    <property type="evidence" value="ECO:0007669"/>
    <property type="project" value="InterPro"/>
</dbReference>
<keyword evidence="7 9" id="KW-0472">Membrane</keyword>
<keyword evidence="3" id="KW-1003">Cell membrane</keyword>
<reference evidence="10 11" key="1">
    <citation type="submission" date="2018-06" db="EMBL/GenBank/DDBJ databases">
        <title>Genomic Encyclopedia of Type Strains, Phase IV (KMG-IV): sequencing the most valuable type-strain genomes for metagenomic binning, comparative biology and taxonomic classification.</title>
        <authorList>
            <person name="Goeker M."/>
        </authorList>
    </citation>
    <scope>NUCLEOTIDE SEQUENCE [LARGE SCALE GENOMIC DNA]</scope>
    <source>
        <strain evidence="10 11">DSM 24875</strain>
    </source>
</reference>
<keyword evidence="6 9" id="KW-1133">Transmembrane helix</keyword>
<evidence type="ECO:0000256" key="3">
    <source>
        <dbReference type="ARBA" id="ARBA00022475"/>
    </source>
</evidence>
<keyword evidence="5" id="KW-0029">Amino-acid transport</keyword>
<dbReference type="GO" id="GO:0006865">
    <property type="term" value="P:amino acid transport"/>
    <property type="evidence" value="ECO:0007669"/>
    <property type="project" value="UniProtKB-KW"/>
</dbReference>
<evidence type="ECO:0000256" key="1">
    <source>
        <dbReference type="ARBA" id="ARBA00004651"/>
    </source>
</evidence>
<evidence type="ECO:0000313" key="10">
    <source>
        <dbReference type="EMBL" id="RBP14002.1"/>
    </source>
</evidence>
<evidence type="ECO:0000256" key="4">
    <source>
        <dbReference type="ARBA" id="ARBA00022692"/>
    </source>
</evidence>
<name>A0A366FH47_9HYPH</name>
<feature type="transmembrane region" description="Helical" evidence="9">
    <location>
        <begin position="143"/>
        <end position="167"/>
    </location>
</feature>
<dbReference type="PANTHER" id="PTHR11795">
    <property type="entry name" value="BRANCHED-CHAIN AMINO ACID TRANSPORT SYSTEM PERMEASE PROTEIN LIVH"/>
    <property type="match status" value="1"/>
</dbReference>
<comment type="subcellular location">
    <subcellularLocation>
        <location evidence="1">Cell membrane</location>
        <topology evidence="1">Multi-pass membrane protein</topology>
    </subcellularLocation>
</comment>
<sequence length="304" mass="31887">MITFLQNVLDALSLGSLYALTALGIGLIFGVLKLINFAHGDFITFGAYALIIPSSADVAQVLVGGWSWELLIPTVCIAVIAIALASDYLVFRPLRGASPPTLMAASFALSYVIQNAIMVIYGARPKSVNLWPVLGDQTHVGPLTIPNLNLVTIAVTLALMVGMTIVLRRTSVGIQMRAAAEDFRMARYLGVRADLVIGLAFVISGALAAVAALLLVAQTGSLTQTMGQPIALFAFIATVVGGMGSLAGAVVGGFVIGAIVIMFQAYLPPDLRAFRDAFAFAFVILVLVAKPSGLLRAKGLVERV</sequence>
<evidence type="ECO:0000256" key="7">
    <source>
        <dbReference type="ARBA" id="ARBA00023136"/>
    </source>
</evidence>
<dbReference type="Pfam" id="PF02653">
    <property type="entry name" value="BPD_transp_2"/>
    <property type="match status" value="1"/>
</dbReference>
<dbReference type="Proteomes" id="UP000253529">
    <property type="component" value="Unassembled WGS sequence"/>
</dbReference>
<evidence type="ECO:0000256" key="6">
    <source>
        <dbReference type="ARBA" id="ARBA00022989"/>
    </source>
</evidence>
<protein>
    <submittedName>
        <fullName evidence="10">Amino acid/amide ABC transporter membrane protein 1 (HAAT family)</fullName>
    </submittedName>
</protein>
<feature type="transmembrane region" description="Helical" evidence="9">
    <location>
        <begin position="230"/>
        <end position="261"/>
    </location>
</feature>
<keyword evidence="2" id="KW-0813">Transport</keyword>
<organism evidence="10 11">
    <name type="scientific">Roseiarcus fermentans</name>
    <dbReference type="NCBI Taxonomy" id="1473586"/>
    <lineage>
        <taxon>Bacteria</taxon>
        <taxon>Pseudomonadati</taxon>
        <taxon>Pseudomonadota</taxon>
        <taxon>Alphaproteobacteria</taxon>
        <taxon>Hyphomicrobiales</taxon>
        <taxon>Roseiarcaceae</taxon>
        <taxon>Roseiarcus</taxon>
    </lineage>
</organism>
<dbReference type="AlphaFoldDB" id="A0A366FH47"/>
<evidence type="ECO:0000256" key="2">
    <source>
        <dbReference type="ARBA" id="ARBA00022448"/>
    </source>
</evidence>
<evidence type="ECO:0000313" key="11">
    <source>
        <dbReference type="Proteomes" id="UP000253529"/>
    </source>
</evidence>
<keyword evidence="4 9" id="KW-0812">Transmembrane</keyword>
<dbReference type="InterPro" id="IPR001851">
    <property type="entry name" value="ABC_transp_permease"/>
</dbReference>
<dbReference type="CDD" id="cd06582">
    <property type="entry name" value="TM_PBP1_LivH_like"/>
    <property type="match status" value="1"/>
</dbReference>
<feature type="transmembrane region" description="Helical" evidence="9">
    <location>
        <begin position="42"/>
        <end position="64"/>
    </location>
</feature>
<feature type="transmembrane region" description="Helical" evidence="9">
    <location>
        <begin position="70"/>
        <end position="90"/>
    </location>
</feature>
<keyword evidence="11" id="KW-1185">Reference proteome</keyword>
<dbReference type="PANTHER" id="PTHR11795:SF445">
    <property type="entry name" value="AMINO ACID ABC TRANSPORTER PERMEASE PROTEIN"/>
    <property type="match status" value="1"/>
</dbReference>
<feature type="transmembrane region" description="Helical" evidence="9">
    <location>
        <begin position="195"/>
        <end position="218"/>
    </location>
</feature>